<dbReference type="CDD" id="cd16439">
    <property type="entry name" value="beta_Kdo_transferase_KpsC_2"/>
    <property type="match status" value="1"/>
</dbReference>
<dbReference type="EMBL" id="FOZM01000001">
    <property type="protein sequence ID" value="SFS04230.1"/>
    <property type="molecule type" value="Genomic_DNA"/>
</dbReference>
<proteinExistence type="predicted"/>
<dbReference type="OrthoDB" id="543755at2"/>
<dbReference type="CDD" id="cd16440">
    <property type="entry name" value="beta_Kdo_transferase_KpsC_1"/>
    <property type="match status" value="1"/>
</dbReference>
<evidence type="ECO:0000313" key="2">
    <source>
        <dbReference type="Proteomes" id="UP000198926"/>
    </source>
</evidence>
<name>A0A1I6LLM9_9RHOB</name>
<dbReference type="AlphaFoldDB" id="A0A1I6LLM9"/>
<keyword evidence="2" id="KW-1185">Reference proteome</keyword>
<organism evidence="1 2">
    <name type="scientific">Yoonia litorea</name>
    <dbReference type="NCBI Taxonomy" id="1123755"/>
    <lineage>
        <taxon>Bacteria</taxon>
        <taxon>Pseudomonadati</taxon>
        <taxon>Pseudomonadota</taxon>
        <taxon>Alphaproteobacteria</taxon>
        <taxon>Rhodobacterales</taxon>
        <taxon>Paracoccaceae</taxon>
        <taxon>Yoonia</taxon>
    </lineage>
</organism>
<accession>A0A1I6LLM9</accession>
<dbReference type="GO" id="GO:0015774">
    <property type="term" value="P:polysaccharide transport"/>
    <property type="evidence" value="ECO:0007669"/>
    <property type="project" value="InterPro"/>
</dbReference>
<gene>
    <name evidence="1" type="ORF">SAMN05444714_0649</name>
</gene>
<dbReference type="Pfam" id="PF05159">
    <property type="entry name" value="Capsule_synth"/>
    <property type="match status" value="3"/>
</dbReference>
<reference evidence="1 2" key="1">
    <citation type="submission" date="2016-10" db="EMBL/GenBank/DDBJ databases">
        <authorList>
            <person name="de Groot N.N."/>
        </authorList>
    </citation>
    <scope>NUCLEOTIDE SEQUENCE [LARGE SCALE GENOMIC DNA]</scope>
    <source>
        <strain evidence="1 2">DSM 29433</strain>
    </source>
</reference>
<dbReference type="GO" id="GO:0000271">
    <property type="term" value="P:polysaccharide biosynthetic process"/>
    <property type="evidence" value="ECO:0007669"/>
    <property type="project" value="InterPro"/>
</dbReference>
<evidence type="ECO:0000313" key="1">
    <source>
        <dbReference type="EMBL" id="SFS04230.1"/>
    </source>
</evidence>
<dbReference type="RefSeq" id="WP_090203901.1">
    <property type="nucleotide sequence ID" value="NZ_FOZM01000001.1"/>
</dbReference>
<protein>
    <submittedName>
        <fullName evidence="1">Capsular polysaccharide export protein</fullName>
    </submittedName>
</protein>
<dbReference type="STRING" id="1123755.SAMN05444714_0649"/>
<sequence>MTQGTRKNLYVYNGGFLTQGRVRRILDLAGYDIKLGAPDGDDLVGVWGHSPTAPRGETIAARKGNSVVRVEDSFLRSVGLGRDGDPPIGLNIDRNGVHFDPETRSDLEMVLAETPLDDTALLDRARTGIDLMRKHQLSKYNLHDPTLSATKPGYVLVIDQTRKDASIKASGCDSNSFREMLFFALTEHPGARIIIKTHPETSAGHREGYFDKDDENERVTIVDAPISPWALFEGAVAVYTVSSQLGFEAILAGHKPVVLGQPFYVGWGLTDDRKPLQRRQRNLTRAQLFAGAMILYPKWYDPYHDRLCSFEEALATLAALTRTWRDDHKGWQAEDMRLWKRKPLQQVFGSVQPLKFGKPRGQTNRRVMRWAAKGGDGACLVEDGFLRSRGLGADLIAPLSLVIDDLGIYYDATRPSRLEVILNESDGLSDAERRRAAALIARITDAGLSKYNHGQTVVPDLPEGRRILVPGQVEDDASIRLGATDIKTNKDLLAAVRKANPAAKIIYKPHPDVEAGLRPGKVDDADHIADVVLENVHSVAAIEAVDEVWTITSLLGFEALLRDTPVTCLGMPFYAGWGLTDDRAMPITRRTARLDLTALVHGALIAYPRYFDPVTRLPCPPEVIVDRLENDDIPPPGAANRALAKLQGAFASYAFLWRR</sequence>
<dbReference type="Proteomes" id="UP000198926">
    <property type="component" value="Unassembled WGS sequence"/>
</dbReference>
<dbReference type="InterPro" id="IPR007833">
    <property type="entry name" value="Capsule_polysaccharide_synth"/>
</dbReference>